<keyword evidence="3" id="KW-1185">Reference proteome</keyword>
<proteinExistence type="predicted"/>
<gene>
    <name evidence="2" type="ORF">GV828_03500</name>
</gene>
<dbReference type="Proteomes" id="UP000798602">
    <property type="component" value="Unassembled WGS sequence"/>
</dbReference>
<dbReference type="PANTHER" id="PTHR30547">
    <property type="entry name" value="UNCHARACTERIZED PROTEIN YHCG-RELATED"/>
    <property type="match status" value="1"/>
</dbReference>
<dbReference type="InterPro" id="IPR053148">
    <property type="entry name" value="PD-DEXK-like_domain"/>
</dbReference>
<dbReference type="InterPro" id="IPR041527">
    <property type="entry name" value="YhcG_N"/>
</dbReference>
<dbReference type="RefSeq" id="WP_166536090.1">
    <property type="nucleotide sequence ID" value="NZ_JAABLM010000003.1"/>
</dbReference>
<comment type="caution">
    <text evidence="2">The sequence shown here is derived from an EMBL/GenBank/DDBJ whole genome shotgun (WGS) entry which is preliminary data.</text>
</comment>
<feature type="domain" description="YhcG N-terminal" evidence="1">
    <location>
        <begin position="10"/>
        <end position="138"/>
    </location>
</feature>
<sequence>MLTNDNILLEIKHLIANARETAVRSVDFQRTLLYWYIGERIFNEEQQGKDRAAYGNYLIKYLSEQLTPEFGSGFSFRNLNWYRQFYRTFPIVNSLRSQLSWTHYRLLLRIDNEDKREYYIAETVKNNWSIRQMEEQLLHEIKKEINNRKILNPTHP</sequence>
<reference evidence="3" key="1">
    <citation type="submission" date="2020-01" db="EMBL/GenBank/DDBJ databases">
        <title>Sphingomonas sp. strain CSW-10.</title>
        <authorList>
            <person name="Chen W.-M."/>
        </authorList>
    </citation>
    <scope>NUCLEOTIDE SEQUENCE [LARGE SCALE GENOMIC DNA]</scope>
    <source>
        <strain evidence="3">NST-5</strain>
    </source>
</reference>
<evidence type="ECO:0000313" key="3">
    <source>
        <dbReference type="Proteomes" id="UP000798602"/>
    </source>
</evidence>
<organism evidence="2 3">
    <name type="scientific">Flavobacterium ichthyis</name>
    <dbReference type="NCBI Taxonomy" id="2698827"/>
    <lineage>
        <taxon>Bacteria</taxon>
        <taxon>Pseudomonadati</taxon>
        <taxon>Bacteroidota</taxon>
        <taxon>Flavobacteriia</taxon>
        <taxon>Flavobacteriales</taxon>
        <taxon>Flavobacteriaceae</taxon>
        <taxon>Flavobacterium</taxon>
    </lineage>
</organism>
<evidence type="ECO:0000259" key="1">
    <source>
        <dbReference type="Pfam" id="PF17761"/>
    </source>
</evidence>
<accession>A0ABW9Z8Y8</accession>
<dbReference type="Pfam" id="PF17761">
    <property type="entry name" value="DUF1016_N"/>
    <property type="match status" value="1"/>
</dbReference>
<dbReference type="EMBL" id="JAABLM010000003">
    <property type="protein sequence ID" value="NBL64264.1"/>
    <property type="molecule type" value="Genomic_DNA"/>
</dbReference>
<dbReference type="PANTHER" id="PTHR30547:SF5">
    <property type="entry name" value="NUCLEASE YHCG-RELATED"/>
    <property type="match status" value="1"/>
</dbReference>
<name>A0ABW9Z8Y8_9FLAO</name>
<evidence type="ECO:0000313" key="2">
    <source>
        <dbReference type="EMBL" id="NBL64264.1"/>
    </source>
</evidence>
<protein>
    <recommendedName>
        <fullName evidence="1">YhcG N-terminal domain-containing protein</fullName>
    </recommendedName>
</protein>